<dbReference type="GeneID" id="91515970"/>
<accession>U5EJ12</accession>
<protein>
    <submittedName>
        <fullName evidence="2">Uncharacterized protein</fullName>
    </submittedName>
</protein>
<evidence type="ECO:0000313" key="2">
    <source>
        <dbReference type="EMBL" id="GAD87260.1"/>
    </source>
</evidence>
<proteinExistence type="predicted"/>
<evidence type="ECO:0000256" key="1">
    <source>
        <dbReference type="SAM" id="MobiDB-lite"/>
    </source>
</evidence>
<dbReference type="EMBL" id="BAFO02000034">
    <property type="protein sequence ID" value="GAD87260.1"/>
    <property type="molecule type" value="Genomic_DNA"/>
</dbReference>
<organism evidence="2 3">
    <name type="scientific">Nocardia asteroides NBRC 15531</name>
    <dbReference type="NCBI Taxonomy" id="1110697"/>
    <lineage>
        <taxon>Bacteria</taxon>
        <taxon>Bacillati</taxon>
        <taxon>Actinomycetota</taxon>
        <taxon>Actinomycetes</taxon>
        <taxon>Mycobacteriales</taxon>
        <taxon>Nocardiaceae</taxon>
        <taxon>Nocardia</taxon>
    </lineage>
</organism>
<comment type="caution">
    <text evidence="2">The sequence shown here is derived from an EMBL/GenBank/DDBJ whole genome shotgun (WGS) entry which is preliminary data.</text>
</comment>
<gene>
    <name evidence="2" type="ORF">NCAST_34_03900</name>
</gene>
<name>U5EJ12_NOCAS</name>
<dbReference type="STRING" id="1824.SAMN05444423_104335"/>
<dbReference type="AlphaFoldDB" id="U5EJ12"/>
<evidence type="ECO:0000313" key="3">
    <source>
        <dbReference type="Proteomes" id="UP000017048"/>
    </source>
</evidence>
<dbReference type="Proteomes" id="UP000017048">
    <property type="component" value="Unassembled WGS sequence"/>
</dbReference>
<feature type="region of interest" description="Disordered" evidence="1">
    <location>
        <begin position="114"/>
        <end position="134"/>
    </location>
</feature>
<dbReference type="eggNOG" id="ENOG5030C59">
    <property type="taxonomic scope" value="Bacteria"/>
</dbReference>
<keyword evidence="3" id="KW-1185">Reference proteome</keyword>
<sequence>MHQRNEGYQATGSAVDPAAFAGVDQGCAAFLAVIDQIVALATEIGEQAHWGLGEGDPRLISSAAVVARLRAKAAGIDGNSIHAVMTAHASAISEIRKAHRLALSQLTGADIDWSRQLQTTNPAASGRDPREQAQ</sequence>
<reference evidence="2 3" key="1">
    <citation type="journal article" date="2014" name="BMC Genomics">
        <title>Genome based analysis of type-I polyketide synthase and nonribosomal peptide synthetase gene clusters in seven strains of five representative Nocardia species.</title>
        <authorList>
            <person name="Komaki H."/>
            <person name="Ichikawa N."/>
            <person name="Hosoyama A."/>
            <person name="Takahashi-Nakaguchi A."/>
            <person name="Matsuzawa T."/>
            <person name="Suzuki K."/>
            <person name="Fujita N."/>
            <person name="Gonoi T."/>
        </authorList>
    </citation>
    <scope>NUCLEOTIDE SEQUENCE [LARGE SCALE GENOMIC DNA]</scope>
    <source>
        <strain evidence="2 3">NBRC 15531</strain>
    </source>
</reference>
<dbReference type="RefSeq" id="WP_022567213.1">
    <property type="nucleotide sequence ID" value="NZ_BAFO02000034.1"/>
</dbReference>
<dbReference type="OrthoDB" id="4549006at2"/>